<dbReference type="PROSITE" id="PS50893">
    <property type="entry name" value="ABC_TRANSPORTER_2"/>
    <property type="match status" value="1"/>
</dbReference>
<dbReference type="Gene3D" id="3.40.50.300">
    <property type="entry name" value="P-loop containing nucleotide triphosphate hydrolases"/>
    <property type="match status" value="1"/>
</dbReference>
<dbReference type="RefSeq" id="WP_014321674.1">
    <property type="nucleotide sequence ID" value="NC_016803.1"/>
</dbReference>
<dbReference type="PROSITE" id="PS00211">
    <property type="entry name" value="ABC_TRANSPORTER_1"/>
    <property type="match status" value="1"/>
</dbReference>
<dbReference type="PANTHER" id="PTHR42781">
    <property type="entry name" value="SPERMIDINE/PUTRESCINE IMPORT ATP-BINDING PROTEIN POTA"/>
    <property type="match status" value="1"/>
</dbReference>
<keyword evidence="6" id="KW-1185">Reference proteome</keyword>
<dbReference type="InterPro" id="IPR017871">
    <property type="entry name" value="ABC_transporter-like_CS"/>
</dbReference>
<dbReference type="EMBL" id="CP003220">
    <property type="protein sequence ID" value="EGB14246.1"/>
    <property type="molecule type" value="Genomic_DNA"/>
</dbReference>
<dbReference type="PANTHER" id="PTHR42781:SF4">
    <property type="entry name" value="SPERMIDINE_PUTRESCINE IMPORT ATP-BINDING PROTEIN POTA"/>
    <property type="match status" value="1"/>
</dbReference>
<dbReference type="OrthoDB" id="9809450at2"/>
<dbReference type="GO" id="GO:0043190">
    <property type="term" value="C:ATP-binding cassette (ABC) transporter complex"/>
    <property type="evidence" value="ECO:0007669"/>
    <property type="project" value="InterPro"/>
</dbReference>
<dbReference type="InterPro" id="IPR013611">
    <property type="entry name" value="Transp-assoc_OB_typ2"/>
</dbReference>
<dbReference type="HOGENOM" id="CLU_000604_1_1_7"/>
<evidence type="ECO:0000256" key="1">
    <source>
        <dbReference type="ARBA" id="ARBA00022448"/>
    </source>
</evidence>
<dbReference type="Pfam" id="PF08402">
    <property type="entry name" value="TOBE_2"/>
    <property type="match status" value="1"/>
</dbReference>
<keyword evidence="3" id="KW-0067">ATP-binding</keyword>
<evidence type="ECO:0000256" key="3">
    <source>
        <dbReference type="ARBA" id="ARBA00022840"/>
    </source>
</evidence>
<dbReference type="GO" id="GO:0005524">
    <property type="term" value="F:ATP binding"/>
    <property type="evidence" value="ECO:0007669"/>
    <property type="project" value="UniProtKB-KW"/>
</dbReference>
<keyword evidence="2" id="KW-0547">Nucleotide-binding</keyword>
<dbReference type="Pfam" id="PF00005">
    <property type="entry name" value="ABC_tran"/>
    <property type="match status" value="1"/>
</dbReference>
<dbReference type="KEGG" id="ddn:DND132_1033"/>
<evidence type="ECO:0000313" key="5">
    <source>
        <dbReference type="EMBL" id="EGB14246.1"/>
    </source>
</evidence>
<dbReference type="SUPFAM" id="SSF50331">
    <property type="entry name" value="MOP-like"/>
    <property type="match status" value="1"/>
</dbReference>
<dbReference type="FunFam" id="3.40.50.300:FF:000133">
    <property type="entry name" value="Spermidine/putrescine import ATP-binding protein PotA"/>
    <property type="match status" value="1"/>
</dbReference>
<dbReference type="STRING" id="641491.DND132_1033"/>
<dbReference type="Proteomes" id="UP000007845">
    <property type="component" value="Chromosome"/>
</dbReference>
<evidence type="ECO:0000259" key="4">
    <source>
        <dbReference type="PROSITE" id="PS50893"/>
    </source>
</evidence>
<dbReference type="AlphaFoldDB" id="F0JBC7"/>
<reference evidence="5 6" key="1">
    <citation type="journal article" date="2011" name="J. Bacteriol.">
        <title>Genome sequence of the mercury-methylating strain Desulfovibrio desulfuricans ND132.</title>
        <authorList>
            <person name="Brown S.D."/>
            <person name="Gilmour C.C."/>
            <person name="Kucken A.M."/>
            <person name="Wall J.D."/>
            <person name="Elias D.A."/>
            <person name="Brandt C.C."/>
            <person name="Podar M."/>
            <person name="Chertkov O."/>
            <person name="Held B."/>
            <person name="Bruce D.C."/>
            <person name="Detter J.C."/>
            <person name="Tapia R."/>
            <person name="Han C.S."/>
            <person name="Goodwin L.A."/>
            <person name="Cheng J.F."/>
            <person name="Pitluck S."/>
            <person name="Woyke T."/>
            <person name="Mikhailova N."/>
            <person name="Ivanova N.N."/>
            <person name="Han J."/>
            <person name="Lucas S."/>
            <person name="Lapidus A.L."/>
            <person name="Land M.L."/>
            <person name="Hauser L.J."/>
            <person name="Palumbo A.V."/>
        </authorList>
    </citation>
    <scope>NUCLEOTIDE SEQUENCE [LARGE SCALE GENOMIC DNA]</scope>
    <source>
        <strain evidence="5 6">ND132</strain>
    </source>
</reference>
<dbReference type="GO" id="GO:0022857">
    <property type="term" value="F:transmembrane transporter activity"/>
    <property type="evidence" value="ECO:0007669"/>
    <property type="project" value="InterPro"/>
</dbReference>
<evidence type="ECO:0000313" key="6">
    <source>
        <dbReference type="Proteomes" id="UP000007845"/>
    </source>
</evidence>
<sequence>MTLEAYAVHKSYGDVQALKNVDLTVQKGELFTLLGPSGCGKTTLLRIIAGLEQADSGSIFLNGMPITQKPANERPVNTVFQSYALFPHMNNADNVAFGLRSQKIPESEIRIRVNKILEMLELTNFKDRFPDQLSGGQRQRVAMARALVCEPELLLLDEPMSALDAKLRTQLQIQLRRLQQQLNKTFILVTHDQDEALTVSDRIAVMKDGEILQYGSPQQIYDRPNCRFVAEFIGTANILDAERRNDQIITHAGKLAVPSPPQWKRGALVIRPEGIVMRDQEPETNGVWATVTETFYRGNFLDITLEPAGLRMRCAPHKKVQAGDQLWVELLKDALVAIDD</sequence>
<dbReference type="eggNOG" id="COG3842">
    <property type="taxonomic scope" value="Bacteria"/>
</dbReference>
<dbReference type="Gene3D" id="2.40.50.100">
    <property type="match status" value="1"/>
</dbReference>
<dbReference type="InterPro" id="IPR027417">
    <property type="entry name" value="P-loop_NTPase"/>
</dbReference>
<dbReference type="SMR" id="F0JBC7"/>
<evidence type="ECO:0000256" key="2">
    <source>
        <dbReference type="ARBA" id="ARBA00022741"/>
    </source>
</evidence>
<name>F0JBC7_9BACT</name>
<proteinExistence type="predicted"/>
<dbReference type="InterPro" id="IPR003439">
    <property type="entry name" value="ABC_transporter-like_ATP-bd"/>
</dbReference>
<keyword evidence="1" id="KW-0813">Transport</keyword>
<dbReference type="SMART" id="SM00382">
    <property type="entry name" value="AAA"/>
    <property type="match status" value="1"/>
</dbReference>
<feature type="domain" description="ABC transporter" evidence="4">
    <location>
        <begin position="3"/>
        <end position="233"/>
    </location>
</feature>
<dbReference type="InterPro" id="IPR003593">
    <property type="entry name" value="AAA+_ATPase"/>
</dbReference>
<dbReference type="GO" id="GO:0016887">
    <property type="term" value="F:ATP hydrolysis activity"/>
    <property type="evidence" value="ECO:0007669"/>
    <property type="project" value="InterPro"/>
</dbReference>
<protein>
    <submittedName>
        <fullName evidence="5">ABC transporter related protein</fullName>
    </submittedName>
</protein>
<dbReference type="SUPFAM" id="SSF52540">
    <property type="entry name" value="P-loop containing nucleoside triphosphate hydrolases"/>
    <property type="match status" value="1"/>
</dbReference>
<dbReference type="InterPro" id="IPR050093">
    <property type="entry name" value="ABC_SmlMolc_Importer"/>
</dbReference>
<accession>F0JBC7</accession>
<dbReference type="InterPro" id="IPR008995">
    <property type="entry name" value="Mo/tungstate-bd_C_term_dom"/>
</dbReference>
<gene>
    <name evidence="5" type="ORF">DND132_1033</name>
</gene>
<dbReference type="GO" id="GO:0015847">
    <property type="term" value="P:putrescine transport"/>
    <property type="evidence" value="ECO:0007669"/>
    <property type="project" value="UniProtKB-ARBA"/>
</dbReference>
<organism evidence="5 6">
    <name type="scientific">Pseudodesulfovibrio mercurii</name>
    <dbReference type="NCBI Taxonomy" id="641491"/>
    <lineage>
        <taxon>Bacteria</taxon>
        <taxon>Pseudomonadati</taxon>
        <taxon>Thermodesulfobacteriota</taxon>
        <taxon>Desulfovibrionia</taxon>
        <taxon>Desulfovibrionales</taxon>
        <taxon>Desulfovibrionaceae</taxon>
    </lineage>
</organism>